<dbReference type="Gene3D" id="1.10.3210.10">
    <property type="entry name" value="Hypothetical protein af1432"/>
    <property type="match status" value="1"/>
</dbReference>
<evidence type="ECO:0000259" key="2">
    <source>
        <dbReference type="Pfam" id="PF13286"/>
    </source>
</evidence>
<evidence type="ECO:0000256" key="1">
    <source>
        <dbReference type="ARBA" id="ARBA00022801"/>
    </source>
</evidence>
<name>A0A645EN78_9ZZZZ</name>
<organism evidence="3">
    <name type="scientific">bioreactor metagenome</name>
    <dbReference type="NCBI Taxonomy" id="1076179"/>
    <lineage>
        <taxon>unclassified sequences</taxon>
        <taxon>metagenomes</taxon>
        <taxon>ecological metagenomes</taxon>
    </lineage>
</organism>
<dbReference type="InterPro" id="IPR026875">
    <property type="entry name" value="PHydrolase_assoc_dom"/>
</dbReference>
<protein>
    <submittedName>
        <fullName evidence="3">Deoxyguanosinetriphosphate triphosphohydrolase-like protein</fullName>
    </submittedName>
</protein>
<dbReference type="Pfam" id="PF13286">
    <property type="entry name" value="HD_assoc"/>
    <property type="match status" value="1"/>
</dbReference>
<keyword evidence="1 3" id="KW-0378">Hydrolase</keyword>
<dbReference type="GO" id="GO:0016787">
    <property type="term" value="F:hydrolase activity"/>
    <property type="evidence" value="ECO:0007669"/>
    <property type="project" value="UniProtKB-KW"/>
</dbReference>
<evidence type="ECO:0000313" key="3">
    <source>
        <dbReference type="EMBL" id="MPN02104.1"/>
    </source>
</evidence>
<comment type="caution">
    <text evidence="3">The sequence shown here is derived from an EMBL/GenBank/DDBJ whole genome shotgun (WGS) entry which is preliminary data.</text>
</comment>
<dbReference type="AlphaFoldDB" id="A0A645EN78"/>
<dbReference type="SUPFAM" id="SSF109604">
    <property type="entry name" value="HD-domain/PDEase-like"/>
    <property type="match status" value="1"/>
</dbReference>
<dbReference type="EMBL" id="VSSQ01048065">
    <property type="protein sequence ID" value="MPN02104.1"/>
    <property type="molecule type" value="Genomic_DNA"/>
</dbReference>
<feature type="domain" description="Phosphohydrolase-associated" evidence="2">
    <location>
        <begin position="61"/>
        <end position="149"/>
    </location>
</feature>
<proteinExistence type="predicted"/>
<accession>A0A645EN78</accession>
<sequence>MVVRLSDKIAYTNHDIDDAIRAGVIDDIPQEFKDVLGSTSSSRINAMIRDTIKNSEGIRDIKMSSDMNETLGGLRNFMFKTVYLNDYALKEKEKVKDLIAHLFCYFMEHPDNMDDEFIQLIKSGQSEQEVVCDYIACMTDRFAITLYKKLFIPSSWSIY</sequence>
<gene>
    <name evidence="3" type="ORF">SDC9_149317</name>
</gene>
<reference evidence="3" key="1">
    <citation type="submission" date="2019-08" db="EMBL/GenBank/DDBJ databases">
        <authorList>
            <person name="Kucharzyk K."/>
            <person name="Murdoch R.W."/>
            <person name="Higgins S."/>
            <person name="Loffler F."/>
        </authorList>
    </citation>
    <scope>NUCLEOTIDE SEQUENCE</scope>
</reference>